<gene>
    <name evidence="1" type="ORF">SPARVUS_LOCUS1363842</name>
</gene>
<proteinExistence type="predicted"/>
<keyword evidence="2" id="KW-1185">Reference proteome</keyword>
<dbReference type="Proteomes" id="UP001162483">
    <property type="component" value="Unassembled WGS sequence"/>
</dbReference>
<organism evidence="1 2">
    <name type="scientific">Staurois parvus</name>
    <dbReference type="NCBI Taxonomy" id="386267"/>
    <lineage>
        <taxon>Eukaryota</taxon>
        <taxon>Metazoa</taxon>
        <taxon>Chordata</taxon>
        <taxon>Craniata</taxon>
        <taxon>Vertebrata</taxon>
        <taxon>Euteleostomi</taxon>
        <taxon>Amphibia</taxon>
        <taxon>Batrachia</taxon>
        <taxon>Anura</taxon>
        <taxon>Neobatrachia</taxon>
        <taxon>Ranoidea</taxon>
        <taxon>Ranidae</taxon>
        <taxon>Staurois</taxon>
    </lineage>
</organism>
<name>A0ABN9AQ62_9NEOB</name>
<accession>A0ABN9AQ62</accession>
<evidence type="ECO:0000313" key="1">
    <source>
        <dbReference type="EMBL" id="CAI9538128.1"/>
    </source>
</evidence>
<dbReference type="EMBL" id="CATNWA010000784">
    <property type="protein sequence ID" value="CAI9538128.1"/>
    <property type="molecule type" value="Genomic_DNA"/>
</dbReference>
<reference evidence="1" key="1">
    <citation type="submission" date="2023-05" db="EMBL/GenBank/DDBJ databases">
        <authorList>
            <person name="Stuckert A."/>
        </authorList>
    </citation>
    <scope>NUCLEOTIDE SEQUENCE</scope>
</reference>
<sequence>MHTPVQSVSWPFPKPGPRLEIPSLPNRFEISGSRSQNGPYKQMRKVKIHFTLYQTFTSEPLNLPC</sequence>
<evidence type="ECO:0000313" key="2">
    <source>
        <dbReference type="Proteomes" id="UP001162483"/>
    </source>
</evidence>
<protein>
    <submittedName>
        <fullName evidence="1">Uncharacterized protein</fullName>
    </submittedName>
</protein>
<comment type="caution">
    <text evidence="1">The sequence shown here is derived from an EMBL/GenBank/DDBJ whole genome shotgun (WGS) entry which is preliminary data.</text>
</comment>